<evidence type="ECO:0000259" key="1">
    <source>
        <dbReference type="PROSITE" id="PS50943"/>
    </source>
</evidence>
<dbReference type="SUPFAM" id="SSF47413">
    <property type="entry name" value="lambda repressor-like DNA-binding domains"/>
    <property type="match status" value="1"/>
</dbReference>
<dbReference type="CDD" id="cd00093">
    <property type="entry name" value="HTH_XRE"/>
    <property type="match status" value="1"/>
</dbReference>
<keyword evidence="3" id="KW-1185">Reference proteome</keyword>
<dbReference type="Gene3D" id="1.10.260.40">
    <property type="entry name" value="lambda repressor-like DNA-binding domains"/>
    <property type="match status" value="1"/>
</dbReference>
<proteinExistence type="predicted"/>
<dbReference type="AlphaFoldDB" id="A0A9W6G5J6"/>
<dbReference type="GO" id="GO:0003677">
    <property type="term" value="F:DNA binding"/>
    <property type="evidence" value="ECO:0007669"/>
    <property type="project" value="InterPro"/>
</dbReference>
<accession>A0A9W6G5J6</accession>
<organism evidence="2 3">
    <name type="scientific">Glycomyces algeriensis</name>
    <dbReference type="NCBI Taxonomy" id="256037"/>
    <lineage>
        <taxon>Bacteria</taxon>
        <taxon>Bacillati</taxon>
        <taxon>Actinomycetota</taxon>
        <taxon>Actinomycetes</taxon>
        <taxon>Glycomycetales</taxon>
        <taxon>Glycomycetaceae</taxon>
        <taxon>Glycomyces</taxon>
    </lineage>
</organism>
<reference evidence="2" key="1">
    <citation type="submission" date="2022-12" db="EMBL/GenBank/DDBJ databases">
        <title>Reference genome sequencing for broad-spectrum identification of bacterial and archaeal isolates by mass spectrometry.</title>
        <authorList>
            <person name="Sekiguchi Y."/>
            <person name="Tourlousse D.M."/>
        </authorList>
    </citation>
    <scope>NUCLEOTIDE SEQUENCE</scope>
    <source>
        <strain evidence="2">LLR39Z86</strain>
    </source>
</reference>
<sequence length="271" mass="30029">MLDSSLDVPTSEVKDSGMNERLRSAIHAQGMTPTQLAQTIGVDPKSVERWITKGRNPYAKTRAAVALALQQSENYLWPDALPEQKAKLVSESELVHTYAKRNDVPAELWSRIFRQATRHIGVLAYAGLFLPEGDAGLVPLLKAKAAEGVKVSILLGRPNSDAVKLRGEEEGVGEGMQRRIEAVLPFYQQLEGTPGIWVGFHKTTLYNSIYWCDSEMLVNTHVLGCYASHAPVMHLKELPGGGMFRTFTECFERVHANSVNIWTGQQGTMRP</sequence>
<protein>
    <submittedName>
        <fullName evidence="2">Transcriptional regulator</fullName>
    </submittedName>
</protein>
<comment type="caution">
    <text evidence="2">The sequence shown here is derived from an EMBL/GenBank/DDBJ whole genome shotgun (WGS) entry which is preliminary data.</text>
</comment>
<dbReference type="InterPro" id="IPR010982">
    <property type="entry name" value="Lambda_DNA-bd_dom_sf"/>
</dbReference>
<name>A0A9W6G5J6_9ACTN</name>
<gene>
    <name evidence="2" type="ORF">GALLR39Z86_07460</name>
</gene>
<evidence type="ECO:0000313" key="3">
    <source>
        <dbReference type="Proteomes" id="UP001144313"/>
    </source>
</evidence>
<evidence type="ECO:0000313" key="2">
    <source>
        <dbReference type="EMBL" id="GLI40896.1"/>
    </source>
</evidence>
<dbReference type="Proteomes" id="UP001144313">
    <property type="component" value="Unassembled WGS sequence"/>
</dbReference>
<dbReference type="InterPro" id="IPR001387">
    <property type="entry name" value="Cro/C1-type_HTH"/>
</dbReference>
<feature type="domain" description="HTH cro/C1-type" evidence="1">
    <location>
        <begin position="22"/>
        <end position="76"/>
    </location>
</feature>
<dbReference type="PROSITE" id="PS50943">
    <property type="entry name" value="HTH_CROC1"/>
    <property type="match status" value="1"/>
</dbReference>
<dbReference type="EMBL" id="BSDT01000001">
    <property type="protein sequence ID" value="GLI40896.1"/>
    <property type="molecule type" value="Genomic_DNA"/>
</dbReference>
<dbReference type="SMART" id="SM00530">
    <property type="entry name" value="HTH_XRE"/>
    <property type="match status" value="1"/>
</dbReference>